<proteinExistence type="predicted"/>
<organism evidence="1 2">
    <name type="scientific">Fusarium decemcellulare</name>
    <dbReference type="NCBI Taxonomy" id="57161"/>
    <lineage>
        <taxon>Eukaryota</taxon>
        <taxon>Fungi</taxon>
        <taxon>Dikarya</taxon>
        <taxon>Ascomycota</taxon>
        <taxon>Pezizomycotina</taxon>
        <taxon>Sordariomycetes</taxon>
        <taxon>Hypocreomycetidae</taxon>
        <taxon>Hypocreales</taxon>
        <taxon>Nectriaceae</taxon>
        <taxon>Fusarium</taxon>
        <taxon>Fusarium decemcellulare species complex</taxon>
    </lineage>
</organism>
<keyword evidence="2" id="KW-1185">Reference proteome</keyword>
<accession>A0ACC1RL51</accession>
<reference evidence="1" key="1">
    <citation type="submission" date="2022-08" db="EMBL/GenBank/DDBJ databases">
        <title>Genome Sequence of Fusarium decemcellulare.</title>
        <authorList>
            <person name="Buettner E."/>
        </authorList>
    </citation>
    <scope>NUCLEOTIDE SEQUENCE</scope>
    <source>
        <strain evidence="1">Babe19</strain>
    </source>
</reference>
<gene>
    <name evidence="1" type="ORF">NM208_g13102</name>
</gene>
<dbReference type="EMBL" id="JANRMS010002572">
    <property type="protein sequence ID" value="KAJ3521866.1"/>
    <property type="molecule type" value="Genomic_DNA"/>
</dbReference>
<evidence type="ECO:0000313" key="1">
    <source>
        <dbReference type="EMBL" id="KAJ3521866.1"/>
    </source>
</evidence>
<dbReference type="Proteomes" id="UP001148629">
    <property type="component" value="Unassembled WGS sequence"/>
</dbReference>
<sequence length="330" mass="36605">MFEIRRNTYTCDNVFPPSAPATKRVTRFCDAISPTEPEPQGHSGLRSGPSSPAPVTRLGAQPLTISDIMDSHRACRAVLVESQCHLLRREFSGQKSLSFHDTIEQTSLLLACRKNAEREQPGLKDILVSTNATIVWKDNGRPILRSDNNDQVTSPPCSPSCDTSASDSGPAGPTHPCRTSTSGDSHEDWYRAFVTLHKIIQRRQKHDNVTHKDKAPSGFITEEQLSAHPEKDTLKSHFRIVAAQHTNPIFVSGDDLSWVDGCPKVFVFEAACDERIEAEQSLIRLCANLLSYGEEVAAFPEDITECFESLVNANGLLWLYRMSSGQQQQD</sequence>
<comment type="caution">
    <text evidence="1">The sequence shown here is derived from an EMBL/GenBank/DDBJ whole genome shotgun (WGS) entry which is preliminary data.</text>
</comment>
<evidence type="ECO:0000313" key="2">
    <source>
        <dbReference type="Proteomes" id="UP001148629"/>
    </source>
</evidence>
<name>A0ACC1RL51_9HYPO</name>
<protein>
    <submittedName>
        <fullName evidence="1">Uncharacterized protein</fullName>
    </submittedName>
</protein>